<evidence type="ECO:0000256" key="2">
    <source>
        <dbReference type="SAM" id="Phobius"/>
    </source>
</evidence>
<protein>
    <submittedName>
        <fullName evidence="4">Alpha/Beta hydrolase protein</fullName>
    </submittedName>
</protein>
<accession>A0AAE0JHQ4</accession>
<comment type="caution">
    <text evidence="4">The sequence shown here is derived from an EMBL/GenBank/DDBJ whole genome shotgun (WGS) entry which is preliminary data.</text>
</comment>
<dbReference type="InterPro" id="IPR050300">
    <property type="entry name" value="GDXG_lipolytic_enzyme"/>
</dbReference>
<evidence type="ECO:0000313" key="5">
    <source>
        <dbReference type="Proteomes" id="UP001278500"/>
    </source>
</evidence>
<dbReference type="InterPro" id="IPR029058">
    <property type="entry name" value="AB_hydrolase_fold"/>
</dbReference>
<dbReference type="PANTHER" id="PTHR48081:SF31">
    <property type="entry name" value="STERYL ACETYL HYDROLASE MUG81-RELATED"/>
    <property type="match status" value="1"/>
</dbReference>
<dbReference type="Gene3D" id="3.40.50.1820">
    <property type="entry name" value="alpha/beta hydrolase"/>
    <property type="match status" value="1"/>
</dbReference>
<evidence type="ECO:0000313" key="4">
    <source>
        <dbReference type="EMBL" id="KAK3347861.1"/>
    </source>
</evidence>
<gene>
    <name evidence="4" type="ORF">B0H65DRAFT_461572</name>
</gene>
<sequence>MARALRKNPLRLWERLYLLAHLLTIDVAHLALNLVTCVGLAVLRGIPIRHYFKVAYNRFALGRLSPREIQHLSPSTATIYRKWIASTRSAAQARFDAGQATPDDQYILDYLHPNEEVLSDGDASILWVGDRRRASKFVLFFHGGGYSAPMQNGHLEWCLRSYIQAGRRQGQHVAVAVLQYTLAPEARYPVQLTQAADALAYLLKIGVRPRDLVIGGDSAGGNLASQIMSHLLHPHPDAKEIEQPTGERIAGVFAVSPWVSARTNDRSMGDNALIDMLSPVIMEKANHELLGNHDKYNAEKKRGQGWAMPADVDTGAWYKGLGKFVERVYVTVGTQEVFRDQGIVFAEGIRRTNPDIEVVLEEMYDEAHDFILLEGIRKEDGDATRRMRRWFEGVFW</sequence>
<dbReference type="PANTHER" id="PTHR48081">
    <property type="entry name" value="AB HYDROLASE SUPERFAMILY PROTEIN C4A8.06C"/>
    <property type="match status" value="1"/>
</dbReference>
<keyword evidence="2" id="KW-1133">Transmembrane helix</keyword>
<dbReference type="RefSeq" id="XP_062682943.1">
    <property type="nucleotide sequence ID" value="XM_062826605.1"/>
</dbReference>
<proteinExistence type="predicted"/>
<keyword evidence="1 4" id="KW-0378">Hydrolase</keyword>
<feature type="transmembrane region" description="Helical" evidence="2">
    <location>
        <begin position="16"/>
        <end position="43"/>
    </location>
</feature>
<keyword evidence="2" id="KW-0472">Membrane</keyword>
<organism evidence="4 5">
    <name type="scientific">Neurospora tetraspora</name>
    <dbReference type="NCBI Taxonomy" id="94610"/>
    <lineage>
        <taxon>Eukaryota</taxon>
        <taxon>Fungi</taxon>
        <taxon>Dikarya</taxon>
        <taxon>Ascomycota</taxon>
        <taxon>Pezizomycotina</taxon>
        <taxon>Sordariomycetes</taxon>
        <taxon>Sordariomycetidae</taxon>
        <taxon>Sordariales</taxon>
        <taxon>Sordariaceae</taxon>
        <taxon>Neurospora</taxon>
    </lineage>
</organism>
<reference evidence="4" key="2">
    <citation type="submission" date="2023-06" db="EMBL/GenBank/DDBJ databases">
        <authorList>
            <consortium name="Lawrence Berkeley National Laboratory"/>
            <person name="Haridas S."/>
            <person name="Hensen N."/>
            <person name="Bonometti L."/>
            <person name="Westerberg I."/>
            <person name="Brannstrom I.O."/>
            <person name="Guillou S."/>
            <person name="Cros-Aarteil S."/>
            <person name="Calhoun S."/>
            <person name="Kuo A."/>
            <person name="Mondo S."/>
            <person name="Pangilinan J."/>
            <person name="Riley R."/>
            <person name="Labutti K."/>
            <person name="Andreopoulos B."/>
            <person name="Lipzen A."/>
            <person name="Chen C."/>
            <person name="Yanf M."/>
            <person name="Daum C."/>
            <person name="Ng V."/>
            <person name="Clum A."/>
            <person name="Steindorff A."/>
            <person name="Ohm R."/>
            <person name="Martin F."/>
            <person name="Silar P."/>
            <person name="Natvig D."/>
            <person name="Lalanne C."/>
            <person name="Gautier V."/>
            <person name="Ament-Velasquez S.L."/>
            <person name="Kruys A."/>
            <person name="Hutchinson M.I."/>
            <person name="Powell A.J."/>
            <person name="Barry K."/>
            <person name="Miller A.N."/>
            <person name="Grigoriev I.V."/>
            <person name="Debuchy R."/>
            <person name="Gladieux P."/>
            <person name="Thoren M.H."/>
            <person name="Johannesson H."/>
        </authorList>
    </citation>
    <scope>NUCLEOTIDE SEQUENCE</scope>
    <source>
        <strain evidence="4">CBS 560.94</strain>
    </source>
</reference>
<reference evidence="4" key="1">
    <citation type="journal article" date="2023" name="Mol. Phylogenet. Evol.">
        <title>Genome-scale phylogeny and comparative genomics of the fungal order Sordariales.</title>
        <authorList>
            <person name="Hensen N."/>
            <person name="Bonometti L."/>
            <person name="Westerberg I."/>
            <person name="Brannstrom I.O."/>
            <person name="Guillou S."/>
            <person name="Cros-Aarteil S."/>
            <person name="Calhoun S."/>
            <person name="Haridas S."/>
            <person name="Kuo A."/>
            <person name="Mondo S."/>
            <person name="Pangilinan J."/>
            <person name="Riley R."/>
            <person name="LaButti K."/>
            <person name="Andreopoulos B."/>
            <person name="Lipzen A."/>
            <person name="Chen C."/>
            <person name="Yan M."/>
            <person name="Daum C."/>
            <person name="Ng V."/>
            <person name="Clum A."/>
            <person name="Steindorff A."/>
            <person name="Ohm R.A."/>
            <person name="Martin F."/>
            <person name="Silar P."/>
            <person name="Natvig D.O."/>
            <person name="Lalanne C."/>
            <person name="Gautier V."/>
            <person name="Ament-Velasquez S.L."/>
            <person name="Kruys A."/>
            <person name="Hutchinson M.I."/>
            <person name="Powell A.J."/>
            <person name="Barry K."/>
            <person name="Miller A.N."/>
            <person name="Grigoriev I.V."/>
            <person name="Debuchy R."/>
            <person name="Gladieux P."/>
            <person name="Hiltunen Thoren M."/>
            <person name="Johannesson H."/>
        </authorList>
    </citation>
    <scope>NUCLEOTIDE SEQUENCE</scope>
    <source>
        <strain evidence="4">CBS 560.94</strain>
    </source>
</reference>
<keyword evidence="2" id="KW-0812">Transmembrane</keyword>
<dbReference type="Pfam" id="PF07859">
    <property type="entry name" value="Abhydrolase_3"/>
    <property type="match status" value="1"/>
</dbReference>
<evidence type="ECO:0000259" key="3">
    <source>
        <dbReference type="Pfam" id="PF07859"/>
    </source>
</evidence>
<dbReference type="AlphaFoldDB" id="A0AAE0JHQ4"/>
<evidence type="ECO:0000256" key="1">
    <source>
        <dbReference type="ARBA" id="ARBA00022801"/>
    </source>
</evidence>
<dbReference type="InterPro" id="IPR013094">
    <property type="entry name" value="AB_hydrolase_3"/>
</dbReference>
<dbReference type="GO" id="GO:0016787">
    <property type="term" value="F:hydrolase activity"/>
    <property type="evidence" value="ECO:0007669"/>
    <property type="project" value="UniProtKB-KW"/>
</dbReference>
<dbReference type="Proteomes" id="UP001278500">
    <property type="component" value="Unassembled WGS sequence"/>
</dbReference>
<dbReference type="GeneID" id="87863759"/>
<feature type="domain" description="Alpha/beta hydrolase fold-3" evidence="3">
    <location>
        <begin position="138"/>
        <end position="371"/>
    </location>
</feature>
<dbReference type="SUPFAM" id="SSF53474">
    <property type="entry name" value="alpha/beta-Hydrolases"/>
    <property type="match status" value="1"/>
</dbReference>
<keyword evidence="5" id="KW-1185">Reference proteome</keyword>
<name>A0AAE0JHQ4_9PEZI</name>
<dbReference type="EMBL" id="JAUEPP010000003">
    <property type="protein sequence ID" value="KAK3347861.1"/>
    <property type="molecule type" value="Genomic_DNA"/>
</dbReference>